<evidence type="ECO:0000313" key="2">
    <source>
        <dbReference type="EMBL" id="XBX74695.1"/>
    </source>
</evidence>
<dbReference type="EMBL" id="CP158367">
    <property type="protein sequence ID" value="XBX74695.1"/>
    <property type="molecule type" value="Genomic_DNA"/>
</dbReference>
<dbReference type="AlphaFoldDB" id="A0AAU7VKV9"/>
<dbReference type="InterPro" id="IPR018392">
    <property type="entry name" value="LysM"/>
</dbReference>
<reference evidence="2" key="2">
    <citation type="submission" date="2024-06" db="EMBL/GenBank/DDBJ databases">
        <authorList>
            <person name="Petrova K.O."/>
            <person name="Toshchakov S.V."/>
            <person name="Boltjanskaja Y.V."/>
            <person name="Kevbrin V."/>
        </authorList>
    </citation>
    <scope>NUCLEOTIDE SEQUENCE</scope>
    <source>
        <strain evidence="2">Z-910T</strain>
    </source>
</reference>
<gene>
    <name evidence="2" type="ORF">PRVXT_002753</name>
</gene>
<dbReference type="PANTHER" id="PTHR33734:SF22">
    <property type="entry name" value="MEMBRANE-BOUND LYTIC MUREIN TRANSGLYCOSYLASE D"/>
    <property type="match status" value="1"/>
</dbReference>
<dbReference type="Pfam" id="PF01476">
    <property type="entry name" value="LysM"/>
    <property type="match status" value="2"/>
</dbReference>
<dbReference type="InterPro" id="IPR058968">
    <property type="entry name" value="YoqH-like"/>
</dbReference>
<dbReference type="Pfam" id="PF26349">
    <property type="entry name" value="YoqH"/>
    <property type="match status" value="1"/>
</dbReference>
<evidence type="ECO:0000259" key="1">
    <source>
        <dbReference type="PROSITE" id="PS51782"/>
    </source>
</evidence>
<feature type="domain" description="LysM" evidence="1">
    <location>
        <begin position="17"/>
        <end position="62"/>
    </location>
</feature>
<dbReference type="SUPFAM" id="SSF54106">
    <property type="entry name" value="LysM domain"/>
    <property type="match status" value="2"/>
</dbReference>
<dbReference type="PANTHER" id="PTHR33734">
    <property type="entry name" value="LYSM DOMAIN-CONTAINING GPI-ANCHORED PROTEIN 2"/>
    <property type="match status" value="1"/>
</dbReference>
<dbReference type="SMART" id="SM00257">
    <property type="entry name" value="LysM"/>
    <property type="match status" value="2"/>
</dbReference>
<accession>A0AAU7VKV9</accession>
<organism evidence="2">
    <name type="scientific">Proteinivorax tanatarense</name>
    <dbReference type="NCBI Taxonomy" id="1260629"/>
    <lineage>
        <taxon>Bacteria</taxon>
        <taxon>Bacillati</taxon>
        <taxon>Bacillota</taxon>
        <taxon>Clostridia</taxon>
        <taxon>Eubacteriales</taxon>
        <taxon>Proteinivoracaceae</taxon>
        <taxon>Proteinivorax</taxon>
    </lineage>
</organism>
<feature type="domain" description="LysM" evidence="1">
    <location>
        <begin position="86"/>
        <end position="131"/>
    </location>
</feature>
<name>A0AAU7VKV9_9FIRM</name>
<dbReference type="InterPro" id="IPR036779">
    <property type="entry name" value="LysM_dom_sf"/>
</dbReference>
<dbReference type="Gene3D" id="3.10.350.10">
    <property type="entry name" value="LysM domain"/>
    <property type="match status" value="2"/>
</dbReference>
<dbReference type="RefSeq" id="WP_350343444.1">
    <property type="nucleotide sequence ID" value="NZ_CP158367.1"/>
</dbReference>
<protein>
    <submittedName>
        <fullName evidence="2">LysM domain-containing protein</fullName>
    </submittedName>
</protein>
<proteinExistence type="predicted"/>
<dbReference type="PROSITE" id="PS51782">
    <property type="entry name" value="LYSM"/>
    <property type="match status" value="2"/>
</dbReference>
<dbReference type="CDD" id="cd00118">
    <property type="entry name" value="LysM"/>
    <property type="match status" value="2"/>
</dbReference>
<reference evidence="2" key="1">
    <citation type="journal article" date="2013" name="Extremophiles">
        <title>Proteinivorax tanatarense gen. nov., sp. nov., an anaerobic, haloalkaliphilic, proteolytic bacterium isolated from a decaying algal bloom, and proposal of Proteinivoraceae fam. nov.</title>
        <authorList>
            <person name="Kevbrin V."/>
            <person name="Boltyanskaya Y."/>
            <person name="Zhilina T."/>
            <person name="Kolganova T."/>
            <person name="Lavrentjeva E."/>
            <person name="Kuznetsov B."/>
        </authorList>
    </citation>
    <scope>NUCLEOTIDE SEQUENCE</scope>
    <source>
        <strain evidence="2">Z-910T</strain>
    </source>
</reference>
<sequence length="258" mass="28797">MSTRGRVPATCPHGFQGRYTVVSGDTMFFIARRFGVSLQALINANPHIHDPNLIFPGDVLCVPGPPKPPKPPKPRVPKKCPPGFQGRYTVQPGDTMFFIAQRFGVSLQALINANPHITNPDLIFPGDVLCVPEEEPEPTFPCAVVLNPTREARRFDIWGSVILNSINDFAVTFVGVNLPHPRRFGKYNSYIGIHNLAKPRREFRVELELVENEIDTWVGTRTVPRATPKDTLEIRPYNTHTDEVGPVILRGRVADCCN</sequence>